<gene>
    <name evidence="1" type="ORF">Asulf_00875</name>
</gene>
<dbReference type="STRING" id="387631.Asulf_00875"/>
<dbReference type="KEGG" id="ast:Asulf_00875"/>
<proteinExistence type="predicted"/>
<accession>N0BF31</accession>
<dbReference type="eggNOG" id="arCOG03480">
    <property type="taxonomic scope" value="Archaea"/>
</dbReference>
<dbReference type="AlphaFoldDB" id="N0BF31"/>
<evidence type="ECO:0000313" key="2">
    <source>
        <dbReference type="Proteomes" id="UP000013307"/>
    </source>
</evidence>
<name>N0BF31_9EURY</name>
<protein>
    <submittedName>
        <fullName evidence="1">Uncharacterized protein</fullName>
    </submittedName>
</protein>
<dbReference type="Proteomes" id="UP000013307">
    <property type="component" value="Chromosome"/>
</dbReference>
<dbReference type="RefSeq" id="WP_015590480.1">
    <property type="nucleotide sequence ID" value="NC_021169.1"/>
</dbReference>
<dbReference type="EMBL" id="CP005290">
    <property type="protein sequence ID" value="AGK60882.1"/>
    <property type="molecule type" value="Genomic_DNA"/>
</dbReference>
<dbReference type="GeneID" id="15392516"/>
<evidence type="ECO:0000313" key="1">
    <source>
        <dbReference type="EMBL" id="AGK60882.1"/>
    </source>
</evidence>
<reference evidence="1 2" key="1">
    <citation type="journal article" date="2013" name="Genome Announc.">
        <title>Complete Genome Sequence of the Thermophilic and Facultatively Chemolithoautotrophic Sulfate Reducer Archaeoglobus sulfaticallidus Strain PM70-1T.</title>
        <authorList>
            <person name="Stokke R."/>
            <person name="Hocking W.P."/>
            <person name="Steinsbu B.O."/>
            <person name="Steen I.H."/>
        </authorList>
    </citation>
    <scope>NUCLEOTIDE SEQUENCE [LARGE SCALE GENOMIC DNA]</scope>
    <source>
        <strain evidence="1">PM70-1</strain>
    </source>
</reference>
<organism evidence="1 2">
    <name type="scientific">Archaeoglobus sulfaticallidus PM70-1</name>
    <dbReference type="NCBI Taxonomy" id="387631"/>
    <lineage>
        <taxon>Archaea</taxon>
        <taxon>Methanobacteriati</taxon>
        <taxon>Methanobacteriota</taxon>
        <taxon>Archaeoglobi</taxon>
        <taxon>Archaeoglobales</taxon>
        <taxon>Archaeoglobaceae</taxon>
        <taxon>Archaeoglobus</taxon>
    </lineage>
</organism>
<keyword evidence="2" id="KW-1185">Reference proteome</keyword>
<dbReference type="HOGENOM" id="CLU_1763777_0_0_2"/>
<sequence length="147" mass="16651">MRYTLAVLLVLLTCAITVNAQNHNPNDVNELNNPGNNLLDIKKIEVLIENDSVIVNLRYNVDAIQKFQVLLFGAMSIKDILENHFAGWETLKVDSSEAIFKMNLVYINGTAYFKGLKLNDSFDLYLNISGSSIYYGTTDEIPEFFYS</sequence>